<dbReference type="Pfam" id="PF03724">
    <property type="entry name" value="META"/>
    <property type="match status" value="1"/>
</dbReference>
<evidence type="ECO:0000313" key="4">
    <source>
        <dbReference type="EMBL" id="OHB10013.1"/>
    </source>
</evidence>
<dbReference type="InterPro" id="IPR005184">
    <property type="entry name" value="DUF306_Meta_HslJ"/>
</dbReference>
<evidence type="ECO:0000256" key="2">
    <source>
        <dbReference type="SAM" id="Phobius"/>
    </source>
</evidence>
<dbReference type="Gene3D" id="2.40.128.270">
    <property type="match status" value="1"/>
</dbReference>
<dbReference type="STRING" id="1802772.A3H60_02865"/>
<accession>A0A1G2UKQ3</accession>
<evidence type="ECO:0000259" key="3">
    <source>
        <dbReference type="Pfam" id="PF03724"/>
    </source>
</evidence>
<comment type="caution">
    <text evidence="4">The sequence shown here is derived from an EMBL/GenBank/DDBJ whole genome shotgun (WGS) entry which is preliminary data.</text>
</comment>
<feature type="compositionally biased region" description="Low complexity" evidence="1">
    <location>
        <begin position="41"/>
        <end position="63"/>
    </location>
</feature>
<dbReference type="EMBL" id="MHWP01000023">
    <property type="protein sequence ID" value="OHB10013.1"/>
    <property type="molecule type" value="Genomic_DNA"/>
</dbReference>
<feature type="domain" description="DUF306" evidence="3">
    <location>
        <begin position="84"/>
        <end position="189"/>
    </location>
</feature>
<dbReference type="AlphaFoldDB" id="A0A1G2UKQ3"/>
<evidence type="ECO:0000256" key="1">
    <source>
        <dbReference type="SAM" id="MobiDB-lite"/>
    </source>
</evidence>
<feature type="region of interest" description="Disordered" evidence="1">
    <location>
        <begin position="39"/>
        <end position="81"/>
    </location>
</feature>
<dbReference type="InterPro" id="IPR038670">
    <property type="entry name" value="HslJ-like_sf"/>
</dbReference>
<keyword evidence="2" id="KW-0472">Membrane</keyword>
<reference evidence="4 5" key="1">
    <citation type="journal article" date="2016" name="Nat. Commun.">
        <title>Thousands of microbial genomes shed light on interconnected biogeochemical processes in an aquifer system.</title>
        <authorList>
            <person name="Anantharaman K."/>
            <person name="Brown C.T."/>
            <person name="Hug L.A."/>
            <person name="Sharon I."/>
            <person name="Castelle C.J."/>
            <person name="Probst A.J."/>
            <person name="Thomas B.C."/>
            <person name="Singh A."/>
            <person name="Wilkins M.J."/>
            <person name="Karaoz U."/>
            <person name="Brodie E.L."/>
            <person name="Williams K.H."/>
            <person name="Hubbard S.S."/>
            <person name="Banfield J.F."/>
        </authorList>
    </citation>
    <scope>NUCLEOTIDE SEQUENCE [LARGE SCALE GENOMIC DNA]</scope>
</reference>
<feature type="transmembrane region" description="Helical" evidence="2">
    <location>
        <begin position="9"/>
        <end position="28"/>
    </location>
</feature>
<keyword evidence="2" id="KW-0812">Transmembrane</keyword>
<protein>
    <recommendedName>
        <fullName evidence="3">DUF306 domain-containing protein</fullName>
    </recommendedName>
</protein>
<dbReference type="Proteomes" id="UP000177202">
    <property type="component" value="Unassembled WGS sequence"/>
</dbReference>
<name>A0A1G2UKQ3_9BACT</name>
<organism evidence="4 5">
    <name type="scientific">Candidatus Zambryskibacteria bacterium RIFCSPLOWO2_02_FULL_44_12b</name>
    <dbReference type="NCBI Taxonomy" id="1802772"/>
    <lineage>
        <taxon>Bacteria</taxon>
        <taxon>Candidatus Zambryskiibacteriota</taxon>
    </lineage>
</organism>
<sequence>MQNIKTNHIYIAIAVVVVIILGFVFWGGDEAQEVEDQIVDTSTSTPTSTQTTNRPTSSGSTRRPTPPPIETPIQEPVPSIPSASSLDGSIFRMTSYNGVALPTDSKYTLSFEDGILSAKFCNSVSGNFVLDGNLLKANNLIGTMMYCATPTNLMEIESTFVSMLNFGAILYQTGNKIILSYSKGTVMVFTGF</sequence>
<evidence type="ECO:0000313" key="5">
    <source>
        <dbReference type="Proteomes" id="UP000177202"/>
    </source>
</evidence>
<gene>
    <name evidence="4" type="ORF">A3H60_02865</name>
</gene>
<keyword evidence="2" id="KW-1133">Transmembrane helix</keyword>
<proteinExistence type="predicted"/>